<dbReference type="GO" id="GO:0005524">
    <property type="term" value="F:ATP binding"/>
    <property type="evidence" value="ECO:0007669"/>
    <property type="project" value="UniProtKB-UniRule"/>
</dbReference>
<keyword evidence="9 14" id="KW-0418">Kinase</keyword>
<evidence type="ECO:0000256" key="13">
    <source>
        <dbReference type="ARBA" id="ARBA00031464"/>
    </source>
</evidence>
<dbReference type="NCBIfam" id="NF003013">
    <property type="entry name" value="PRK03846.1"/>
    <property type="match status" value="1"/>
</dbReference>
<keyword evidence="8 14" id="KW-0547">Nucleotide-binding</keyword>
<dbReference type="EC" id="2.7.1.25" evidence="5 14"/>
<sequence>MNITWHEQTLSKAARAKSKSQKSYVLWFTGLSASGKSTLANALEHRLHASGHHTYLLDGDNVRHGLNQDLGFSDEDRVENIRRIAEVSKLFVNAGTIILCAFISPFKRDRDMARAILPQGEFIEVYVNTPLTVCEQRDPKGLYRKARQGEIRQFTGIDSAYEAPDNPEITINTENKNVENCVDELLVYLQQNNLIHRNELLGNGNIPSCRSMLT</sequence>
<evidence type="ECO:0000256" key="2">
    <source>
        <dbReference type="ARBA" id="ARBA00002632"/>
    </source>
</evidence>
<dbReference type="GO" id="GO:0004020">
    <property type="term" value="F:adenylylsulfate kinase activity"/>
    <property type="evidence" value="ECO:0007669"/>
    <property type="project" value="UniProtKB-UniRule"/>
</dbReference>
<dbReference type="PANTHER" id="PTHR11055:SF63">
    <property type="entry name" value="ADENYLYL-SULFATE KINASE 1, CHLOROPLASTIC"/>
    <property type="match status" value="1"/>
</dbReference>
<dbReference type="InterPro" id="IPR059117">
    <property type="entry name" value="APS_kinase_dom"/>
</dbReference>
<dbReference type="CDD" id="cd02027">
    <property type="entry name" value="APSK"/>
    <property type="match status" value="1"/>
</dbReference>
<dbReference type="InterPro" id="IPR027417">
    <property type="entry name" value="P-loop_NTPase"/>
</dbReference>
<evidence type="ECO:0000256" key="4">
    <source>
        <dbReference type="ARBA" id="ARBA00007008"/>
    </source>
</evidence>
<reference evidence="17 18" key="1">
    <citation type="submission" date="2017-05" db="EMBL/GenBank/DDBJ databases">
        <title>Genomic insights into alkan degradation activity of Oleiphilus messinensis.</title>
        <authorList>
            <person name="Kozyavkin S.A."/>
            <person name="Slesarev A.I."/>
            <person name="Golyshin P.N."/>
            <person name="Korzhenkov A."/>
            <person name="Golyshina O.N."/>
            <person name="Toshchakov S.V."/>
        </authorList>
    </citation>
    <scope>NUCLEOTIDE SEQUENCE [LARGE SCALE GENOMIC DNA]</scope>
    <source>
        <strain evidence="17 18">ME102</strain>
    </source>
</reference>
<evidence type="ECO:0000256" key="9">
    <source>
        <dbReference type="ARBA" id="ARBA00022777"/>
    </source>
</evidence>
<comment type="catalytic activity">
    <reaction evidence="1 14 15">
        <text>adenosine 5'-phosphosulfate + ATP = 3'-phosphoadenylyl sulfate + ADP + H(+)</text>
        <dbReference type="Rhea" id="RHEA:24152"/>
        <dbReference type="ChEBI" id="CHEBI:15378"/>
        <dbReference type="ChEBI" id="CHEBI:30616"/>
        <dbReference type="ChEBI" id="CHEBI:58243"/>
        <dbReference type="ChEBI" id="CHEBI:58339"/>
        <dbReference type="ChEBI" id="CHEBI:456216"/>
        <dbReference type="EC" id="2.7.1.25"/>
    </reaction>
</comment>
<feature type="binding site" evidence="14">
    <location>
        <begin position="30"/>
        <end position="37"/>
    </location>
    <ligand>
        <name>ATP</name>
        <dbReference type="ChEBI" id="CHEBI:30616"/>
    </ligand>
</feature>
<dbReference type="FunFam" id="3.40.50.300:FF:000212">
    <property type="entry name" value="Adenylyl-sulfate kinase"/>
    <property type="match status" value="1"/>
</dbReference>
<evidence type="ECO:0000256" key="11">
    <source>
        <dbReference type="ARBA" id="ARBA00029724"/>
    </source>
</evidence>
<comment type="function">
    <text evidence="2 14 15">Catalyzes the synthesis of activated sulfate.</text>
</comment>
<evidence type="ECO:0000259" key="16">
    <source>
        <dbReference type="Pfam" id="PF01583"/>
    </source>
</evidence>
<dbReference type="OrthoDB" id="9804504at2"/>
<dbReference type="HAMAP" id="MF_00065">
    <property type="entry name" value="Adenylyl_sulf_kinase"/>
    <property type="match status" value="1"/>
</dbReference>
<evidence type="ECO:0000313" key="17">
    <source>
        <dbReference type="EMBL" id="ARU57183.1"/>
    </source>
</evidence>
<dbReference type="GO" id="GO:0070814">
    <property type="term" value="P:hydrogen sulfide biosynthetic process"/>
    <property type="evidence" value="ECO:0007669"/>
    <property type="project" value="UniProtKB-UniRule"/>
</dbReference>
<keyword evidence="18" id="KW-1185">Reference proteome</keyword>
<dbReference type="GO" id="GO:0000103">
    <property type="term" value="P:sulfate assimilation"/>
    <property type="evidence" value="ECO:0007669"/>
    <property type="project" value="UniProtKB-UniRule"/>
</dbReference>
<evidence type="ECO:0000256" key="10">
    <source>
        <dbReference type="ARBA" id="ARBA00022840"/>
    </source>
</evidence>
<evidence type="ECO:0000256" key="3">
    <source>
        <dbReference type="ARBA" id="ARBA00004806"/>
    </source>
</evidence>
<dbReference type="EMBL" id="CP021425">
    <property type="protein sequence ID" value="ARU57183.1"/>
    <property type="molecule type" value="Genomic_DNA"/>
</dbReference>
<evidence type="ECO:0000256" key="12">
    <source>
        <dbReference type="ARBA" id="ARBA00031393"/>
    </source>
</evidence>
<gene>
    <name evidence="14" type="primary">cysC</name>
    <name evidence="17" type="ORF">OLMES_3140</name>
</gene>
<keyword evidence="10 14" id="KW-0067">ATP-binding</keyword>
<dbReference type="KEGG" id="ome:OLMES_3140"/>
<evidence type="ECO:0000256" key="15">
    <source>
        <dbReference type="RuleBase" id="RU004347"/>
    </source>
</evidence>
<comment type="pathway">
    <text evidence="3 14 15">Sulfur metabolism; hydrogen sulfide biosynthesis; sulfite from sulfate: step 2/3.</text>
</comment>
<dbReference type="AlphaFoldDB" id="A0A1Y0ICS5"/>
<evidence type="ECO:0000256" key="14">
    <source>
        <dbReference type="HAMAP-Rule" id="MF_00065"/>
    </source>
</evidence>
<dbReference type="RefSeq" id="WP_087462105.1">
    <property type="nucleotide sequence ID" value="NZ_CP021425.1"/>
</dbReference>
<dbReference type="InterPro" id="IPR002891">
    <property type="entry name" value="APS"/>
</dbReference>
<accession>A0A1Y0ICS5</accession>
<evidence type="ECO:0000313" key="18">
    <source>
        <dbReference type="Proteomes" id="UP000196027"/>
    </source>
</evidence>
<dbReference type="UniPathway" id="UPA00140">
    <property type="reaction ID" value="UER00205"/>
</dbReference>
<feature type="active site" description="Phosphoserine intermediate" evidence="14">
    <location>
        <position position="104"/>
    </location>
</feature>
<proteinExistence type="inferred from homology"/>
<keyword evidence="14" id="KW-0597">Phosphoprotein</keyword>
<dbReference type="Proteomes" id="UP000196027">
    <property type="component" value="Chromosome"/>
</dbReference>
<evidence type="ECO:0000256" key="7">
    <source>
        <dbReference type="ARBA" id="ARBA00022679"/>
    </source>
</evidence>
<evidence type="ECO:0000256" key="8">
    <source>
        <dbReference type="ARBA" id="ARBA00022741"/>
    </source>
</evidence>
<comment type="similarity">
    <text evidence="4 14 15">Belongs to the APS kinase family.</text>
</comment>
<evidence type="ECO:0000256" key="6">
    <source>
        <dbReference type="ARBA" id="ARBA00018163"/>
    </source>
</evidence>
<dbReference type="NCBIfam" id="TIGR00455">
    <property type="entry name" value="apsK"/>
    <property type="match status" value="1"/>
</dbReference>
<evidence type="ECO:0000256" key="1">
    <source>
        <dbReference type="ARBA" id="ARBA00001823"/>
    </source>
</evidence>
<organism evidence="17 18">
    <name type="scientific">Oleiphilus messinensis</name>
    <dbReference type="NCBI Taxonomy" id="141451"/>
    <lineage>
        <taxon>Bacteria</taxon>
        <taxon>Pseudomonadati</taxon>
        <taxon>Pseudomonadota</taxon>
        <taxon>Gammaproteobacteria</taxon>
        <taxon>Oceanospirillales</taxon>
        <taxon>Oleiphilaceae</taxon>
        <taxon>Oleiphilus</taxon>
    </lineage>
</organism>
<dbReference type="Pfam" id="PF01583">
    <property type="entry name" value="APS_kinase"/>
    <property type="match status" value="1"/>
</dbReference>
<evidence type="ECO:0000256" key="5">
    <source>
        <dbReference type="ARBA" id="ARBA00012121"/>
    </source>
</evidence>
<feature type="domain" description="APS kinase" evidence="16">
    <location>
        <begin position="23"/>
        <end position="171"/>
    </location>
</feature>
<keyword evidence="7 14" id="KW-0808">Transferase</keyword>
<name>A0A1Y0ICS5_9GAMM</name>
<dbReference type="Gene3D" id="3.40.50.300">
    <property type="entry name" value="P-loop containing nucleotide triphosphate hydrolases"/>
    <property type="match status" value="1"/>
</dbReference>
<dbReference type="SUPFAM" id="SSF52540">
    <property type="entry name" value="P-loop containing nucleoside triphosphate hydrolases"/>
    <property type="match status" value="1"/>
</dbReference>
<dbReference type="PANTHER" id="PTHR11055">
    <property type="entry name" value="BIFUNCTIONAL 3'-PHOSPHOADENOSINE 5'-PHOSPHOSULFATE SYNTHASE"/>
    <property type="match status" value="1"/>
</dbReference>
<protein>
    <recommendedName>
        <fullName evidence="6 14">Adenylyl-sulfate kinase</fullName>
        <ecNumber evidence="5 14">2.7.1.25</ecNumber>
    </recommendedName>
    <alternativeName>
        <fullName evidence="12 14">APS kinase</fullName>
    </alternativeName>
    <alternativeName>
        <fullName evidence="13 14">ATP adenosine-5'-phosphosulfate 3'-phosphotransferase</fullName>
    </alternativeName>
    <alternativeName>
        <fullName evidence="11 14">Adenosine-5'-phosphosulfate kinase</fullName>
    </alternativeName>
</protein>